<feature type="transmembrane region" description="Helical" evidence="1">
    <location>
        <begin position="46"/>
        <end position="69"/>
    </location>
</feature>
<reference evidence="2 3" key="1">
    <citation type="submission" date="2023-07" db="EMBL/GenBank/DDBJ databases">
        <title>Novel species of Thermanaerothrix with wide hydrolytic capabilities.</title>
        <authorList>
            <person name="Zayulina K.S."/>
            <person name="Podosokorskaya O.A."/>
            <person name="Elcheninov A.G."/>
        </authorList>
    </citation>
    <scope>NUCLEOTIDE SEQUENCE [LARGE SCALE GENOMIC DNA]</scope>
    <source>
        <strain evidence="2 3">4228-RoL</strain>
        <plasmid evidence="2">p4228-RoL</plasmid>
    </source>
</reference>
<keyword evidence="1" id="KW-0472">Membrane</keyword>
<keyword evidence="1" id="KW-0812">Transmembrane</keyword>
<gene>
    <name evidence="2" type="ORF">QYE77_14950</name>
</gene>
<comment type="caution">
    <text evidence="2">The sequence shown here is derived from an EMBL/GenBank/DDBJ whole genome shotgun (WGS) entry which is preliminary data.</text>
</comment>
<keyword evidence="2" id="KW-0614">Plasmid</keyword>
<keyword evidence="3" id="KW-1185">Reference proteome</keyword>
<dbReference type="RefSeq" id="WP_315626345.1">
    <property type="nucleotide sequence ID" value="NZ_JAUHMF010000010.1"/>
</dbReference>
<evidence type="ECO:0000313" key="3">
    <source>
        <dbReference type="Proteomes" id="UP001254165"/>
    </source>
</evidence>
<accession>A0ABU3NRV2</accession>
<geneLocation type="plasmid" evidence="2">
    <name>p4228-RoL</name>
</geneLocation>
<protein>
    <submittedName>
        <fullName evidence="2">Uncharacterized protein</fullName>
    </submittedName>
</protein>
<name>A0ABU3NRV2_9CHLR</name>
<dbReference type="EMBL" id="JAUHMF010000010">
    <property type="protein sequence ID" value="MDT8899561.1"/>
    <property type="molecule type" value="Genomic_DNA"/>
</dbReference>
<feature type="transmembrane region" description="Helical" evidence="1">
    <location>
        <begin position="81"/>
        <end position="105"/>
    </location>
</feature>
<organism evidence="2 3">
    <name type="scientific">Thermanaerothrix solaris</name>
    <dbReference type="NCBI Taxonomy" id="3058434"/>
    <lineage>
        <taxon>Bacteria</taxon>
        <taxon>Bacillati</taxon>
        <taxon>Chloroflexota</taxon>
        <taxon>Anaerolineae</taxon>
        <taxon>Anaerolineales</taxon>
        <taxon>Anaerolineaceae</taxon>
        <taxon>Thermanaerothrix</taxon>
    </lineage>
</organism>
<evidence type="ECO:0000313" key="2">
    <source>
        <dbReference type="EMBL" id="MDT8899561.1"/>
    </source>
</evidence>
<evidence type="ECO:0000256" key="1">
    <source>
        <dbReference type="SAM" id="Phobius"/>
    </source>
</evidence>
<feature type="transmembrane region" description="Helical" evidence="1">
    <location>
        <begin position="125"/>
        <end position="146"/>
    </location>
</feature>
<proteinExistence type="predicted"/>
<keyword evidence="1" id="KW-1133">Transmembrane helix</keyword>
<dbReference type="Proteomes" id="UP001254165">
    <property type="component" value="Unassembled WGS sequence"/>
</dbReference>
<sequence>MRLNLRDPKVWTLALFIVGIAGFEVFNYGTTLEALRDILGRQGSGAVWAVLLSLALCAIDFAGVARLFIPEDEADTTAVWLLFGVWALAAAVNAVLTWWSVSLLVVNHTIQGAAVVGKEVVQRTVPIVAAVLVFSTRLLLVGALILRGLPVRATRMTRQIEPEAPTRILR</sequence>